<dbReference type="EMBL" id="SNRW01006405">
    <property type="protein sequence ID" value="KAA6383150.1"/>
    <property type="molecule type" value="Genomic_DNA"/>
</dbReference>
<dbReference type="PROSITE" id="PS50011">
    <property type="entry name" value="PROTEIN_KINASE_DOM"/>
    <property type="match status" value="1"/>
</dbReference>
<dbReference type="PROSITE" id="PS00108">
    <property type="entry name" value="PROTEIN_KINASE_ST"/>
    <property type="match status" value="1"/>
</dbReference>
<evidence type="ECO:0000256" key="4">
    <source>
        <dbReference type="PROSITE-ProRule" id="PRU10141"/>
    </source>
</evidence>
<evidence type="ECO:0000256" key="3">
    <source>
        <dbReference type="ARBA" id="ARBA00022840"/>
    </source>
</evidence>
<dbReference type="InterPro" id="IPR011009">
    <property type="entry name" value="Kinase-like_dom_sf"/>
</dbReference>
<organism evidence="7 8">
    <name type="scientific">Streblomastix strix</name>
    <dbReference type="NCBI Taxonomy" id="222440"/>
    <lineage>
        <taxon>Eukaryota</taxon>
        <taxon>Metamonada</taxon>
        <taxon>Preaxostyla</taxon>
        <taxon>Oxymonadida</taxon>
        <taxon>Streblomastigidae</taxon>
        <taxon>Streblomastix</taxon>
    </lineage>
</organism>
<comment type="caution">
    <text evidence="7">The sequence shown here is derived from an EMBL/GenBank/DDBJ whole genome shotgun (WGS) entry which is preliminary data.</text>
</comment>
<keyword evidence="7" id="KW-0418">Kinase</keyword>
<evidence type="ECO:0000256" key="1">
    <source>
        <dbReference type="ARBA" id="ARBA00012513"/>
    </source>
</evidence>
<dbReference type="InterPro" id="IPR017441">
    <property type="entry name" value="Protein_kinase_ATP_BS"/>
</dbReference>
<protein>
    <recommendedName>
        <fullName evidence="1">non-specific serine/threonine protein kinase</fullName>
        <ecNumber evidence="1">2.7.11.1</ecNumber>
    </recommendedName>
</protein>
<dbReference type="GO" id="GO:0004674">
    <property type="term" value="F:protein serine/threonine kinase activity"/>
    <property type="evidence" value="ECO:0007669"/>
    <property type="project" value="UniProtKB-KW"/>
</dbReference>
<dbReference type="Gene3D" id="1.10.510.10">
    <property type="entry name" value="Transferase(Phosphotransferase) domain 1"/>
    <property type="match status" value="1"/>
</dbReference>
<dbReference type="InterPro" id="IPR050235">
    <property type="entry name" value="CK1_Ser-Thr_kinase"/>
</dbReference>
<evidence type="ECO:0000313" key="7">
    <source>
        <dbReference type="EMBL" id="KAA6383150.1"/>
    </source>
</evidence>
<dbReference type="OrthoDB" id="5979581at2759"/>
<dbReference type="InterPro" id="IPR008271">
    <property type="entry name" value="Ser/Thr_kinase_AS"/>
</dbReference>
<evidence type="ECO:0000313" key="8">
    <source>
        <dbReference type="Proteomes" id="UP000324800"/>
    </source>
</evidence>
<keyword evidence="5" id="KW-0723">Serine/threonine-protein kinase</keyword>
<evidence type="ECO:0000256" key="2">
    <source>
        <dbReference type="ARBA" id="ARBA00022741"/>
    </source>
</evidence>
<sequence>MDLPPPQVTVDISVGERIGQNYILLSKIGAGAFGAIFLVKYEHGNIKKKVAIKFEEGLDQFTFLHNEMVVLKSLAGIKHFAKYYQCGIHKNYRYVVMELLGPSIIDVVNRQKPYKFTLSQSLKFGIQGIESLVSIHDQGFIHRDVKPGNFVIGNSVETSGIFYLIDFGLCKKLQVKDGVVIKPPQNGNFRGTMRYASIQAHKKEELGRNDDLMSLFYIMIEFYVGKLPWLDVFDKDEVHRLKENFRISDLLINQLPKQFLEIERYITSLDYIDEPDYEKIKSMIRQIANENKIDLDQNLEWENELRNGRKT</sequence>
<dbReference type="GO" id="GO:0005524">
    <property type="term" value="F:ATP binding"/>
    <property type="evidence" value="ECO:0007669"/>
    <property type="project" value="UniProtKB-UniRule"/>
</dbReference>
<keyword evidence="3 4" id="KW-0067">ATP-binding</keyword>
<dbReference type="SMART" id="SM00220">
    <property type="entry name" value="S_TKc"/>
    <property type="match status" value="1"/>
</dbReference>
<feature type="domain" description="Protein kinase" evidence="6">
    <location>
        <begin position="22"/>
        <end position="311"/>
    </location>
</feature>
<dbReference type="PROSITE" id="PS00107">
    <property type="entry name" value="PROTEIN_KINASE_ATP"/>
    <property type="match status" value="1"/>
</dbReference>
<keyword evidence="7" id="KW-0808">Transferase</keyword>
<feature type="binding site" evidence="4">
    <location>
        <position position="53"/>
    </location>
    <ligand>
        <name>ATP</name>
        <dbReference type="ChEBI" id="CHEBI:30616"/>
    </ligand>
</feature>
<dbReference type="Proteomes" id="UP000324800">
    <property type="component" value="Unassembled WGS sequence"/>
</dbReference>
<evidence type="ECO:0000259" key="6">
    <source>
        <dbReference type="PROSITE" id="PS50011"/>
    </source>
</evidence>
<name>A0A5J4VKY0_9EUKA</name>
<dbReference type="Pfam" id="PF00069">
    <property type="entry name" value="Pkinase"/>
    <property type="match status" value="1"/>
</dbReference>
<keyword evidence="2 4" id="KW-0547">Nucleotide-binding</keyword>
<proteinExistence type="inferred from homology"/>
<dbReference type="PANTHER" id="PTHR11909">
    <property type="entry name" value="CASEIN KINASE-RELATED"/>
    <property type="match status" value="1"/>
</dbReference>
<evidence type="ECO:0000256" key="5">
    <source>
        <dbReference type="RuleBase" id="RU000304"/>
    </source>
</evidence>
<comment type="similarity">
    <text evidence="5">Belongs to the protein kinase superfamily.</text>
</comment>
<gene>
    <name evidence="7" type="ORF">EZS28_021325</name>
</gene>
<dbReference type="AlphaFoldDB" id="A0A5J4VKY0"/>
<dbReference type="SUPFAM" id="SSF56112">
    <property type="entry name" value="Protein kinase-like (PK-like)"/>
    <property type="match status" value="1"/>
</dbReference>
<reference evidence="7 8" key="1">
    <citation type="submission" date="2019-03" db="EMBL/GenBank/DDBJ databases">
        <title>Single cell metagenomics reveals metabolic interactions within the superorganism composed of flagellate Streblomastix strix and complex community of Bacteroidetes bacteria on its surface.</title>
        <authorList>
            <person name="Treitli S.C."/>
            <person name="Kolisko M."/>
            <person name="Husnik F."/>
            <person name="Keeling P."/>
            <person name="Hampl V."/>
        </authorList>
    </citation>
    <scope>NUCLEOTIDE SEQUENCE [LARGE SCALE GENOMIC DNA]</scope>
    <source>
        <strain evidence="7">ST1C</strain>
    </source>
</reference>
<dbReference type="EC" id="2.7.11.1" evidence="1"/>
<dbReference type="InterPro" id="IPR000719">
    <property type="entry name" value="Prot_kinase_dom"/>
</dbReference>
<accession>A0A5J4VKY0</accession>